<dbReference type="PANTHER" id="PTHR31541">
    <property type="entry name" value="B3 DOMAIN PLANT PROTEIN-RELATED"/>
    <property type="match status" value="1"/>
</dbReference>
<dbReference type="InterPro" id="IPR015300">
    <property type="entry name" value="DNA-bd_pseudobarrel_sf"/>
</dbReference>
<reference evidence="7 9" key="1">
    <citation type="journal article" date="2012" name="Nature">
        <title>Repeated polyploidization of Gossypium genomes and the evolution of spinnable cotton fibres.</title>
        <authorList>
            <person name="Paterson A.H."/>
            <person name="Wendel J.F."/>
            <person name="Gundlach H."/>
            <person name="Guo H."/>
            <person name="Jenkins J."/>
            <person name="Jin D."/>
            <person name="Llewellyn D."/>
            <person name="Showmaker K.C."/>
            <person name="Shu S."/>
            <person name="Udall J."/>
            <person name="Yoo M.J."/>
            <person name="Byers R."/>
            <person name="Chen W."/>
            <person name="Doron-Faigenboim A."/>
            <person name="Duke M.V."/>
            <person name="Gong L."/>
            <person name="Grimwood J."/>
            <person name="Grover C."/>
            <person name="Grupp K."/>
            <person name="Hu G."/>
            <person name="Lee T.H."/>
            <person name="Li J."/>
            <person name="Lin L."/>
            <person name="Liu T."/>
            <person name="Marler B.S."/>
            <person name="Page J.T."/>
            <person name="Roberts A.W."/>
            <person name="Romanel E."/>
            <person name="Sanders W.S."/>
            <person name="Szadkowski E."/>
            <person name="Tan X."/>
            <person name="Tang H."/>
            <person name="Xu C."/>
            <person name="Wang J."/>
            <person name="Wang Z."/>
            <person name="Zhang D."/>
            <person name="Zhang L."/>
            <person name="Ashrafi H."/>
            <person name="Bedon F."/>
            <person name="Bowers J.E."/>
            <person name="Brubaker C.L."/>
            <person name="Chee P.W."/>
            <person name="Das S."/>
            <person name="Gingle A.R."/>
            <person name="Haigler C.H."/>
            <person name="Harker D."/>
            <person name="Hoffmann L.V."/>
            <person name="Hovav R."/>
            <person name="Jones D.C."/>
            <person name="Lemke C."/>
            <person name="Mansoor S."/>
            <person name="ur Rahman M."/>
            <person name="Rainville L.N."/>
            <person name="Rambani A."/>
            <person name="Reddy U.K."/>
            <person name="Rong J.K."/>
            <person name="Saranga Y."/>
            <person name="Scheffler B.E."/>
            <person name="Scheffler J.A."/>
            <person name="Stelly D.M."/>
            <person name="Triplett B.A."/>
            <person name="Van Deynze A."/>
            <person name="Vaslin M.F."/>
            <person name="Waghmare V.N."/>
            <person name="Walford S.A."/>
            <person name="Wright R.J."/>
            <person name="Zaki E.A."/>
            <person name="Zhang T."/>
            <person name="Dennis E.S."/>
            <person name="Mayer K.F."/>
            <person name="Peterson D.G."/>
            <person name="Rokhsar D.S."/>
            <person name="Wang X."/>
            <person name="Schmutz J."/>
        </authorList>
    </citation>
    <scope>NUCLEOTIDE SEQUENCE [LARGE SCALE GENOMIC DNA]</scope>
</reference>
<dbReference type="Gramene" id="KJB64994">
    <property type="protein sequence ID" value="KJB64994"/>
    <property type="gene ID" value="B456_010G075000"/>
</dbReference>
<dbReference type="PANTHER" id="PTHR31541:SF28">
    <property type="entry name" value="TF-B3 DOMAIN-CONTAINING PROTEIN"/>
    <property type="match status" value="1"/>
</dbReference>
<name>A0A0D2U806_GOSRA</name>
<evidence type="ECO:0000313" key="8">
    <source>
        <dbReference type="EMBL" id="MBA0597544.1"/>
    </source>
</evidence>
<reference evidence="8 10" key="2">
    <citation type="journal article" date="2019" name="Genome Biol. Evol.">
        <title>Insights into the evolution of the New World diploid cottons (Gossypium, subgenus Houzingenia) based on genome sequencing.</title>
        <authorList>
            <person name="Grover C.E."/>
            <person name="Arick M.A. 2nd"/>
            <person name="Thrash A."/>
            <person name="Conover J.L."/>
            <person name="Sanders W.S."/>
            <person name="Peterson D.G."/>
            <person name="Frelichowski J.E."/>
            <person name="Scheffler J.A."/>
            <person name="Scheffler B.E."/>
            <person name="Wendel J.F."/>
        </authorList>
    </citation>
    <scope>NUCLEOTIDE SEQUENCE [LARGE SCALE GENOMIC DNA]</scope>
    <source>
        <strain evidence="8">8</strain>
        <tissue evidence="8">Leaf</tissue>
    </source>
</reference>
<evidence type="ECO:0000259" key="6">
    <source>
        <dbReference type="Pfam" id="PF02362"/>
    </source>
</evidence>
<protein>
    <recommendedName>
        <fullName evidence="6">TF-B3 domain-containing protein</fullName>
    </recommendedName>
</protein>
<reference evidence="8" key="3">
    <citation type="submission" date="2020-04" db="EMBL/GenBank/DDBJ databases">
        <authorList>
            <person name="Grover C.E."/>
            <person name="Arick M.A. II"/>
            <person name="Thrash A."/>
            <person name="Conover J.L."/>
            <person name="Sanders W.S."/>
            <person name="Peterson D.G."/>
            <person name="Scheffler J.A."/>
            <person name="Scheffler B.E."/>
            <person name="Wendel J.F."/>
        </authorList>
    </citation>
    <scope>NUCLEOTIDE SEQUENCE</scope>
    <source>
        <strain evidence="8">8</strain>
        <tissue evidence="8">Leaf</tissue>
    </source>
</reference>
<evidence type="ECO:0000313" key="9">
    <source>
        <dbReference type="Proteomes" id="UP000032304"/>
    </source>
</evidence>
<gene>
    <name evidence="7" type="ORF">B456_010G075000</name>
    <name evidence="8" type="ORF">Gorai_007347</name>
</gene>
<dbReference type="Pfam" id="PF02362">
    <property type="entry name" value="B3"/>
    <property type="match status" value="1"/>
</dbReference>
<keyword evidence="4" id="KW-0804">Transcription</keyword>
<keyword evidence="3" id="KW-0238">DNA-binding</keyword>
<evidence type="ECO:0000256" key="4">
    <source>
        <dbReference type="ARBA" id="ARBA00023163"/>
    </source>
</evidence>
<evidence type="ECO:0000313" key="10">
    <source>
        <dbReference type="Proteomes" id="UP000593578"/>
    </source>
</evidence>
<dbReference type="SUPFAM" id="SSF101936">
    <property type="entry name" value="DNA-binding pseudobarrel domain"/>
    <property type="match status" value="1"/>
</dbReference>
<dbReference type="GO" id="GO:0003677">
    <property type="term" value="F:DNA binding"/>
    <property type="evidence" value="ECO:0007669"/>
    <property type="project" value="UniProtKB-KW"/>
</dbReference>
<dbReference type="InterPro" id="IPR005508">
    <property type="entry name" value="At2g31720-like"/>
</dbReference>
<accession>A0A0D2U806</accession>
<dbReference type="EMBL" id="CM001749">
    <property type="protein sequence ID" value="KJB64994.1"/>
    <property type="molecule type" value="Genomic_DNA"/>
</dbReference>
<keyword evidence="5" id="KW-0539">Nucleus</keyword>
<proteinExistence type="predicted"/>
<evidence type="ECO:0000256" key="1">
    <source>
        <dbReference type="ARBA" id="ARBA00004123"/>
    </source>
</evidence>
<dbReference type="EMBL" id="JABEZZ010000010">
    <property type="protein sequence ID" value="MBA0597544.1"/>
    <property type="molecule type" value="Genomic_DNA"/>
</dbReference>
<dbReference type="Proteomes" id="UP000032304">
    <property type="component" value="Chromosome 10"/>
</dbReference>
<organism evidence="7 9">
    <name type="scientific">Gossypium raimondii</name>
    <name type="common">Peruvian cotton</name>
    <name type="synonym">Gossypium klotzschianum subsp. raimondii</name>
    <dbReference type="NCBI Taxonomy" id="29730"/>
    <lineage>
        <taxon>Eukaryota</taxon>
        <taxon>Viridiplantae</taxon>
        <taxon>Streptophyta</taxon>
        <taxon>Embryophyta</taxon>
        <taxon>Tracheophyta</taxon>
        <taxon>Spermatophyta</taxon>
        <taxon>Magnoliopsida</taxon>
        <taxon>eudicotyledons</taxon>
        <taxon>Gunneridae</taxon>
        <taxon>Pentapetalae</taxon>
        <taxon>rosids</taxon>
        <taxon>malvids</taxon>
        <taxon>Malvales</taxon>
        <taxon>Malvaceae</taxon>
        <taxon>Malvoideae</taxon>
        <taxon>Gossypium</taxon>
    </lineage>
</organism>
<dbReference type="Gene3D" id="2.40.330.10">
    <property type="entry name" value="DNA-binding pseudobarrel domain"/>
    <property type="match status" value="1"/>
</dbReference>
<dbReference type="OrthoDB" id="668173at2759"/>
<comment type="subcellular location">
    <subcellularLocation>
        <location evidence="1">Nucleus</location>
    </subcellularLocation>
</comment>
<keyword evidence="9" id="KW-1185">Reference proteome</keyword>
<evidence type="ECO:0000256" key="5">
    <source>
        <dbReference type="ARBA" id="ARBA00023242"/>
    </source>
</evidence>
<dbReference type="InterPro" id="IPR003340">
    <property type="entry name" value="B3_DNA-bd"/>
</dbReference>
<dbReference type="GO" id="GO:0005634">
    <property type="term" value="C:nucleus"/>
    <property type="evidence" value="ECO:0007669"/>
    <property type="project" value="UniProtKB-SubCell"/>
</dbReference>
<dbReference type="AlphaFoldDB" id="A0A0D2U806"/>
<dbReference type="KEGG" id="gra:105771749"/>
<keyword evidence="2" id="KW-0805">Transcription regulation</keyword>
<evidence type="ECO:0000313" key="7">
    <source>
        <dbReference type="EMBL" id="KJB64994.1"/>
    </source>
</evidence>
<dbReference type="OMA" id="QKEICIA"/>
<evidence type="ECO:0000256" key="2">
    <source>
        <dbReference type="ARBA" id="ARBA00023015"/>
    </source>
</evidence>
<dbReference type="CDD" id="cd10017">
    <property type="entry name" value="B3_DNA"/>
    <property type="match status" value="1"/>
</dbReference>
<feature type="domain" description="TF-B3" evidence="6">
    <location>
        <begin position="67"/>
        <end position="158"/>
    </location>
</feature>
<dbReference type="Proteomes" id="UP000593578">
    <property type="component" value="Unassembled WGS sequence"/>
</dbReference>
<dbReference type="eggNOG" id="ENOG502S91R">
    <property type="taxonomic scope" value="Eukaryota"/>
</dbReference>
<sequence>MEQKKAKKIDHEEYKEIYGAALCISSFKHLILSPESAMNLQASLQATIDIPRVPSLNGLIGRCSQPFEKQLTETDVNSKQCRLSINKVDVENAVMPLLKEEEDVEKGIRVKVYDANGKEYPMTLKLWAHKLHVLKEGWIEFCTDHALLAHQDFLKLWVFRNLHTQDLCFFITSRRLQEFQPIKKRRLNA</sequence>
<evidence type="ECO:0000256" key="3">
    <source>
        <dbReference type="ARBA" id="ARBA00023125"/>
    </source>
</evidence>